<keyword evidence="1" id="KW-0472">Membrane</keyword>
<evidence type="ECO:0000313" key="2">
    <source>
        <dbReference type="EMBL" id="NLR18203.1"/>
    </source>
</evidence>
<comment type="caution">
    <text evidence="2">The sequence shown here is derived from an EMBL/GenBank/DDBJ whole genome shotgun (WGS) entry which is preliminary data.</text>
</comment>
<reference evidence="2 3" key="1">
    <citation type="submission" date="2020-04" db="EMBL/GenBank/DDBJ databases">
        <title>A novel species of genus Lactobacillus that was isolated from fermented food Zha-chili.</title>
        <authorList>
            <person name="Zhang Z."/>
        </authorList>
    </citation>
    <scope>NUCLEOTIDE SEQUENCE [LARGE SCALE GENOMIC DNA]</scope>
    <source>
        <strain evidence="3">HBUAS51383</strain>
    </source>
</reference>
<gene>
    <name evidence="2" type="ORF">HC026_04595</name>
</gene>
<protein>
    <submittedName>
        <fullName evidence="2">Uncharacterized protein</fullName>
    </submittedName>
</protein>
<sequence>MTSRQGFVTIMALFFLILLSGILLFQLEGYHRQMEAYNVLIQHYEQKLRTKSLK</sequence>
<keyword evidence="1" id="KW-0812">Transmembrane</keyword>
<keyword evidence="3" id="KW-1185">Reference proteome</keyword>
<dbReference type="Proteomes" id="UP000763447">
    <property type="component" value="Unassembled WGS sequence"/>
</dbReference>
<evidence type="ECO:0000313" key="3">
    <source>
        <dbReference type="Proteomes" id="UP000763447"/>
    </source>
</evidence>
<dbReference type="RefSeq" id="WP_168924823.1">
    <property type="nucleotide sequence ID" value="NZ_JAAXLJ010000006.1"/>
</dbReference>
<evidence type="ECO:0000256" key="1">
    <source>
        <dbReference type="SAM" id="Phobius"/>
    </source>
</evidence>
<feature type="transmembrane region" description="Helical" evidence="1">
    <location>
        <begin position="6"/>
        <end position="25"/>
    </location>
</feature>
<name>A0ABX1KZG9_9LACO</name>
<accession>A0ABX1KZG9</accession>
<dbReference type="EMBL" id="JAAXLJ010000006">
    <property type="protein sequence ID" value="NLR18203.1"/>
    <property type="molecule type" value="Genomic_DNA"/>
</dbReference>
<organism evidence="2 3">
    <name type="scientific">Secundilactobacillus angelensis</name>
    <dbReference type="NCBI Taxonomy" id="2722706"/>
    <lineage>
        <taxon>Bacteria</taxon>
        <taxon>Bacillati</taxon>
        <taxon>Bacillota</taxon>
        <taxon>Bacilli</taxon>
        <taxon>Lactobacillales</taxon>
        <taxon>Lactobacillaceae</taxon>
        <taxon>Secundilactobacillus</taxon>
    </lineage>
</organism>
<keyword evidence="1" id="KW-1133">Transmembrane helix</keyword>
<proteinExistence type="predicted"/>